<organism evidence="1">
    <name type="scientific">Anguilla anguilla</name>
    <name type="common">European freshwater eel</name>
    <name type="synonym">Muraena anguilla</name>
    <dbReference type="NCBI Taxonomy" id="7936"/>
    <lineage>
        <taxon>Eukaryota</taxon>
        <taxon>Metazoa</taxon>
        <taxon>Chordata</taxon>
        <taxon>Craniata</taxon>
        <taxon>Vertebrata</taxon>
        <taxon>Euteleostomi</taxon>
        <taxon>Actinopterygii</taxon>
        <taxon>Neopterygii</taxon>
        <taxon>Teleostei</taxon>
        <taxon>Anguilliformes</taxon>
        <taxon>Anguillidae</taxon>
        <taxon>Anguilla</taxon>
    </lineage>
</organism>
<reference evidence="1" key="1">
    <citation type="submission" date="2014-11" db="EMBL/GenBank/DDBJ databases">
        <authorList>
            <person name="Amaro Gonzalez C."/>
        </authorList>
    </citation>
    <scope>NUCLEOTIDE SEQUENCE</scope>
</reference>
<dbReference type="AlphaFoldDB" id="A0A0E9XXN1"/>
<proteinExistence type="predicted"/>
<protein>
    <submittedName>
        <fullName evidence="1">Uncharacterized protein</fullName>
    </submittedName>
</protein>
<name>A0A0E9XXN1_ANGAN</name>
<dbReference type="EMBL" id="GBXM01001391">
    <property type="protein sequence ID" value="JAI07187.1"/>
    <property type="molecule type" value="Transcribed_RNA"/>
</dbReference>
<accession>A0A0E9XXN1</accession>
<sequence>MALSGCAMRLWFDLAVKILKQICEICFYQTWN</sequence>
<reference evidence="1" key="2">
    <citation type="journal article" date="2015" name="Fish Shellfish Immunol.">
        <title>Early steps in the European eel (Anguilla anguilla)-Vibrio vulnificus interaction in the gills: Role of the RtxA13 toxin.</title>
        <authorList>
            <person name="Callol A."/>
            <person name="Pajuelo D."/>
            <person name="Ebbesson L."/>
            <person name="Teles M."/>
            <person name="MacKenzie S."/>
            <person name="Amaro C."/>
        </authorList>
    </citation>
    <scope>NUCLEOTIDE SEQUENCE</scope>
</reference>
<evidence type="ECO:0000313" key="1">
    <source>
        <dbReference type="EMBL" id="JAI07187.1"/>
    </source>
</evidence>